<dbReference type="PANTHER" id="PTHR33413">
    <property type="entry name" value="EXPRESSED PROTEIN"/>
    <property type="match status" value="1"/>
</dbReference>
<organism evidence="2 3">
    <name type="scientific">Lactuca virosa</name>
    <dbReference type="NCBI Taxonomy" id="75947"/>
    <lineage>
        <taxon>Eukaryota</taxon>
        <taxon>Viridiplantae</taxon>
        <taxon>Streptophyta</taxon>
        <taxon>Embryophyta</taxon>
        <taxon>Tracheophyta</taxon>
        <taxon>Spermatophyta</taxon>
        <taxon>Magnoliopsida</taxon>
        <taxon>eudicotyledons</taxon>
        <taxon>Gunneridae</taxon>
        <taxon>Pentapetalae</taxon>
        <taxon>asterids</taxon>
        <taxon>campanulids</taxon>
        <taxon>Asterales</taxon>
        <taxon>Asteraceae</taxon>
        <taxon>Cichorioideae</taxon>
        <taxon>Cichorieae</taxon>
        <taxon>Lactucinae</taxon>
        <taxon>Lactuca</taxon>
    </lineage>
</organism>
<feature type="compositionally biased region" description="Polar residues" evidence="1">
    <location>
        <begin position="113"/>
        <end position="139"/>
    </location>
</feature>
<reference evidence="2 3" key="1">
    <citation type="submission" date="2022-01" db="EMBL/GenBank/DDBJ databases">
        <authorList>
            <person name="Xiong W."/>
            <person name="Schranz E."/>
        </authorList>
    </citation>
    <scope>NUCLEOTIDE SEQUENCE [LARGE SCALE GENOMIC DNA]</scope>
</reference>
<gene>
    <name evidence="2" type="ORF">LVIROSA_LOCUS20613</name>
</gene>
<keyword evidence="3" id="KW-1185">Reference proteome</keyword>
<dbReference type="InterPro" id="IPR025322">
    <property type="entry name" value="PADRE_dom"/>
</dbReference>
<comment type="caution">
    <text evidence="2">The sequence shown here is derived from an EMBL/GenBank/DDBJ whole genome shotgun (WGS) entry which is preliminary data.</text>
</comment>
<feature type="compositionally biased region" description="Low complexity" evidence="1">
    <location>
        <begin position="149"/>
        <end position="167"/>
    </location>
</feature>
<dbReference type="PANTHER" id="PTHR33413:SF4">
    <property type="entry name" value="D-RIBOSE-BINDING PERIPLASMIC PROTEIN"/>
    <property type="match status" value="1"/>
</dbReference>
<dbReference type="Pfam" id="PF14009">
    <property type="entry name" value="PADRE"/>
    <property type="match status" value="1"/>
</dbReference>
<accession>A0AAU9N5M0</accession>
<dbReference type="AlphaFoldDB" id="A0AAU9N5M0"/>
<name>A0AAU9N5M0_9ASTR</name>
<proteinExistence type="predicted"/>
<evidence type="ECO:0008006" key="4">
    <source>
        <dbReference type="Google" id="ProtNLM"/>
    </source>
</evidence>
<evidence type="ECO:0000256" key="1">
    <source>
        <dbReference type="SAM" id="MobiDB-lite"/>
    </source>
</evidence>
<feature type="region of interest" description="Disordered" evidence="1">
    <location>
        <begin position="109"/>
        <end position="178"/>
    </location>
</feature>
<dbReference type="EMBL" id="CAKMRJ010003334">
    <property type="protein sequence ID" value="CAH1434062.1"/>
    <property type="molecule type" value="Genomic_DNA"/>
</dbReference>
<evidence type="ECO:0000313" key="3">
    <source>
        <dbReference type="Proteomes" id="UP001157418"/>
    </source>
</evidence>
<evidence type="ECO:0000313" key="2">
    <source>
        <dbReference type="EMBL" id="CAH1434062.1"/>
    </source>
</evidence>
<protein>
    <recommendedName>
        <fullName evidence="4">DUF4228 domain protein</fullName>
    </recommendedName>
</protein>
<sequence>MGNCQAVDAAALVIQHPSGKIERMYWSVTASEIMKMNPGHYVSIIIPLPAVPKDGDDDDHDHQEDDKKAIRFTHVKLLRPTDTLVLGRAYRLVTTHEVMKVVRAKRHAKLKNKTNTNPPESMANNQSSTADDHTVTNQVEVGHERMFRQRSGSSSSIFASSRSKSWRPSLKSISEVAS</sequence>
<dbReference type="Proteomes" id="UP001157418">
    <property type="component" value="Unassembled WGS sequence"/>
</dbReference>